<dbReference type="InterPro" id="IPR027370">
    <property type="entry name" value="Znf-RING_euk"/>
</dbReference>
<dbReference type="RefSeq" id="XP_036625622.1">
    <property type="nucleotide sequence ID" value="XM_036771976.1"/>
</dbReference>
<dbReference type="VEuPathDB" id="FungiDB:PC9H_002335"/>
<dbReference type="InterPro" id="IPR014001">
    <property type="entry name" value="Helicase_ATP-bd"/>
</dbReference>
<dbReference type="Gene3D" id="3.30.40.10">
    <property type="entry name" value="Zinc/RING finger domain, C3HC4 (zinc finger)"/>
    <property type="match status" value="1"/>
</dbReference>
<feature type="region of interest" description="Disordered" evidence="10">
    <location>
        <begin position="107"/>
        <end position="205"/>
    </location>
</feature>
<name>A0A8H6ZGJ6_PLEOS</name>
<dbReference type="CDD" id="cd18793">
    <property type="entry name" value="SF2_C_SNF"/>
    <property type="match status" value="1"/>
</dbReference>
<dbReference type="PANTHER" id="PTHR45626:SF16">
    <property type="entry name" value="ATP-DEPENDENT HELICASE ULS1"/>
    <property type="match status" value="1"/>
</dbReference>
<keyword evidence="3" id="KW-0547">Nucleotide-binding</keyword>
<feature type="compositionally biased region" description="Basic residues" evidence="10">
    <location>
        <begin position="916"/>
        <end position="936"/>
    </location>
</feature>
<keyword evidence="15" id="KW-1185">Reference proteome</keyword>
<dbReference type="GO" id="GO:0005634">
    <property type="term" value="C:nucleus"/>
    <property type="evidence" value="ECO:0007669"/>
    <property type="project" value="TreeGrafter"/>
</dbReference>
<comment type="caution">
    <text evidence="14">The sequence shown here is derived from an EMBL/GenBank/DDBJ whole genome shotgun (WGS) entry which is preliminary data.</text>
</comment>
<dbReference type="GO" id="GO:0005524">
    <property type="term" value="F:ATP binding"/>
    <property type="evidence" value="ECO:0007669"/>
    <property type="project" value="UniProtKB-KW"/>
</dbReference>
<proteinExistence type="inferred from homology"/>
<evidence type="ECO:0000256" key="2">
    <source>
        <dbReference type="ARBA" id="ARBA00022723"/>
    </source>
</evidence>
<reference evidence="14" key="1">
    <citation type="submission" date="2019-07" db="EMBL/GenBank/DDBJ databases">
        <authorList>
            <person name="Palmer J.M."/>
        </authorList>
    </citation>
    <scope>NUCLEOTIDE SEQUENCE</scope>
    <source>
        <strain evidence="14">PC9</strain>
    </source>
</reference>
<dbReference type="Pfam" id="PF00176">
    <property type="entry name" value="SNF2-rel_dom"/>
    <property type="match status" value="1"/>
</dbReference>
<evidence type="ECO:0000256" key="8">
    <source>
        <dbReference type="ARBA" id="ARBA00022840"/>
    </source>
</evidence>
<dbReference type="SUPFAM" id="SSF52540">
    <property type="entry name" value="P-loop containing nucleoside triphosphate hydrolases"/>
    <property type="match status" value="2"/>
</dbReference>
<dbReference type="PROSITE" id="PS51194">
    <property type="entry name" value="HELICASE_CTER"/>
    <property type="match status" value="1"/>
</dbReference>
<evidence type="ECO:0000256" key="10">
    <source>
        <dbReference type="SAM" id="MobiDB-lite"/>
    </source>
</evidence>
<feature type="compositionally biased region" description="Low complexity" evidence="10">
    <location>
        <begin position="159"/>
        <end position="172"/>
    </location>
</feature>
<dbReference type="GO" id="GO:0000724">
    <property type="term" value="P:double-strand break repair via homologous recombination"/>
    <property type="evidence" value="ECO:0007669"/>
    <property type="project" value="TreeGrafter"/>
</dbReference>
<feature type="domain" description="Helicase ATP-binding" evidence="12">
    <location>
        <begin position="431"/>
        <end position="637"/>
    </location>
</feature>
<dbReference type="OrthoDB" id="423559at2759"/>
<dbReference type="SMART" id="SM00487">
    <property type="entry name" value="DEXDc"/>
    <property type="match status" value="1"/>
</dbReference>
<feature type="region of interest" description="Disordered" evidence="10">
    <location>
        <begin position="223"/>
        <end position="310"/>
    </location>
</feature>
<feature type="region of interest" description="Disordered" evidence="10">
    <location>
        <begin position="881"/>
        <end position="977"/>
    </location>
</feature>
<dbReference type="GeneID" id="59372176"/>
<dbReference type="GO" id="GO:0004386">
    <property type="term" value="F:helicase activity"/>
    <property type="evidence" value="ECO:0007669"/>
    <property type="project" value="UniProtKB-KW"/>
</dbReference>
<feature type="compositionally biased region" description="Basic and acidic residues" evidence="10">
    <location>
        <begin position="194"/>
        <end position="204"/>
    </location>
</feature>
<feature type="domain" description="Helicase C-terminal" evidence="13">
    <location>
        <begin position="1038"/>
        <end position="1196"/>
    </location>
</feature>
<dbReference type="Pfam" id="PF00271">
    <property type="entry name" value="Helicase_C"/>
    <property type="match status" value="1"/>
</dbReference>
<evidence type="ECO:0000313" key="15">
    <source>
        <dbReference type="Proteomes" id="UP000623687"/>
    </source>
</evidence>
<evidence type="ECO:0000313" key="14">
    <source>
        <dbReference type="EMBL" id="KAF7416075.1"/>
    </source>
</evidence>
<evidence type="ECO:0000259" key="13">
    <source>
        <dbReference type="PROSITE" id="PS51194"/>
    </source>
</evidence>
<dbReference type="AlphaFoldDB" id="A0A8H6ZGJ6"/>
<gene>
    <name evidence="14" type="ORF">PC9H_002335</name>
</gene>
<feature type="compositionally biased region" description="Acidic residues" evidence="10">
    <location>
        <begin position="942"/>
        <end position="975"/>
    </location>
</feature>
<dbReference type="PROSITE" id="PS51192">
    <property type="entry name" value="HELICASE_ATP_BIND_1"/>
    <property type="match status" value="1"/>
</dbReference>
<dbReference type="InterPro" id="IPR001841">
    <property type="entry name" value="Znf_RING"/>
</dbReference>
<feature type="compositionally biased region" description="Basic and acidic residues" evidence="10">
    <location>
        <begin position="115"/>
        <end position="127"/>
    </location>
</feature>
<dbReference type="InterPro" id="IPR017907">
    <property type="entry name" value="Znf_RING_CS"/>
</dbReference>
<dbReference type="InterPro" id="IPR027417">
    <property type="entry name" value="P-loop_NTPase"/>
</dbReference>
<dbReference type="GO" id="GO:0008094">
    <property type="term" value="F:ATP-dependent activity, acting on DNA"/>
    <property type="evidence" value="ECO:0007669"/>
    <property type="project" value="TreeGrafter"/>
</dbReference>
<dbReference type="PANTHER" id="PTHR45626">
    <property type="entry name" value="TRANSCRIPTION TERMINATION FACTOR 2-RELATED"/>
    <property type="match status" value="1"/>
</dbReference>
<dbReference type="PROSITE" id="PS00518">
    <property type="entry name" value="ZF_RING_1"/>
    <property type="match status" value="1"/>
</dbReference>
<organism evidence="14 15">
    <name type="scientific">Pleurotus ostreatus</name>
    <name type="common">Oyster mushroom</name>
    <name type="synonym">White-rot fungus</name>
    <dbReference type="NCBI Taxonomy" id="5322"/>
    <lineage>
        <taxon>Eukaryota</taxon>
        <taxon>Fungi</taxon>
        <taxon>Dikarya</taxon>
        <taxon>Basidiomycota</taxon>
        <taxon>Agaricomycotina</taxon>
        <taxon>Agaricomycetes</taxon>
        <taxon>Agaricomycetidae</taxon>
        <taxon>Agaricales</taxon>
        <taxon>Pleurotineae</taxon>
        <taxon>Pleurotaceae</taxon>
        <taxon>Pleurotus</taxon>
    </lineage>
</organism>
<dbReference type="Gene3D" id="3.40.50.300">
    <property type="entry name" value="P-loop containing nucleotide triphosphate hydrolases"/>
    <property type="match status" value="2"/>
</dbReference>
<dbReference type="SMART" id="SM00490">
    <property type="entry name" value="HELICc"/>
    <property type="match status" value="1"/>
</dbReference>
<dbReference type="InterPro" id="IPR049730">
    <property type="entry name" value="SNF2/RAD54-like_C"/>
</dbReference>
<evidence type="ECO:0000256" key="6">
    <source>
        <dbReference type="ARBA" id="ARBA00022806"/>
    </source>
</evidence>
<keyword evidence="2" id="KW-0479">Metal-binding</keyword>
<feature type="compositionally biased region" description="Basic and acidic residues" evidence="10">
    <location>
        <begin position="140"/>
        <end position="153"/>
    </location>
</feature>
<dbReference type="InterPro" id="IPR038718">
    <property type="entry name" value="SNF2-like_sf"/>
</dbReference>
<dbReference type="Gene3D" id="3.40.50.10810">
    <property type="entry name" value="Tandem AAA-ATPase domain"/>
    <property type="match status" value="1"/>
</dbReference>
<dbReference type="InterPro" id="IPR050628">
    <property type="entry name" value="SNF2_RAD54_helicase_TF"/>
</dbReference>
<protein>
    <submittedName>
        <fullName evidence="14">Uncharacterized protein</fullName>
    </submittedName>
</protein>
<evidence type="ECO:0000256" key="9">
    <source>
        <dbReference type="PROSITE-ProRule" id="PRU00175"/>
    </source>
</evidence>
<evidence type="ECO:0000256" key="3">
    <source>
        <dbReference type="ARBA" id="ARBA00022741"/>
    </source>
</evidence>
<dbReference type="Pfam" id="PF13445">
    <property type="entry name" value="zf-RING_UBOX"/>
    <property type="match status" value="1"/>
</dbReference>
<keyword evidence="7" id="KW-0862">Zinc</keyword>
<feature type="domain" description="RING-type" evidence="11">
    <location>
        <begin position="820"/>
        <end position="870"/>
    </location>
</feature>
<dbReference type="GO" id="GO:0016787">
    <property type="term" value="F:hydrolase activity"/>
    <property type="evidence" value="ECO:0007669"/>
    <property type="project" value="UniProtKB-KW"/>
</dbReference>
<dbReference type="InterPro" id="IPR013083">
    <property type="entry name" value="Znf_RING/FYVE/PHD"/>
</dbReference>
<keyword evidence="5" id="KW-0378">Hydrolase</keyword>
<dbReference type="GO" id="GO:0005737">
    <property type="term" value="C:cytoplasm"/>
    <property type="evidence" value="ECO:0007669"/>
    <property type="project" value="TreeGrafter"/>
</dbReference>
<feature type="compositionally biased region" description="Basic and acidic residues" evidence="10">
    <location>
        <begin position="258"/>
        <end position="273"/>
    </location>
</feature>
<keyword evidence="6" id="KW-0347">Helicase</keyword>
<dbReference type="CDD" id="cd18008">
    <property type="entry name" value="DEXDc_SHPRH-like"/>
    <property type="match status" value="1"/>
</dbReference>
<sequence>MDTPSGSQSSSSLISLAKKHLGLTRRAPTAKIPPSYLEELKKLIASNPHDTNYRLTLEPGTGFGSITCFEAGCGRAVIKLIRSAKAGDGGKKEGFGSLAAYKFHIKNQHGKAQRPAREEPRLADRRAALQAASPSRHAPVKTERSELCIKPEPVEPSLPRTHAPDAAAATSAPRPPANVKAEPIPFQPSKKAKAKTEVSMDAKRPLATVDSNSLNEIHIHDGAHTAAAPNPLKRAGENLSAPVKPRPAPGDLLSRQSRRSDFEVGSIKHEPKWEAVPLPPSSSPAPSSPIAGPSWRHGSEGSKYPATDTDDVMDLDIDGDRDADSDHAKIVDAVVQRYADAMPQLPPMRDARDENGDFHGRGRDTFRGPQAAATDIDKFLLAAGNSEQFDGNARVDTALETLGLTGQYQLIPGMQIALMPHQIIGVAWMINKENSYFKGGILGDEMGLGKTVQMIATMVKNVSTNPACRANLVIAPTALLEQWKNEIEEKTNTGFKVLIYHGNNKPRRKKELLDYDVVLTTFATMAYEWPDAEAEQKRKKAKAKRRKSEGFIVEDSDEDESDRPTRRRGARRESGILFQMDWYRVILDEAQFVRNKTTRASRAVSELQATYRWCLTGTPIVNGLADAYAYLRFIKLRPWYDWSEFHAHISRLEKKNPATAVVRLQAILASCMIRRTKSSELDGKRLIELPPKEVELIKLEFTAEEREIYKMVEAKTQATFNRYLRAGTVLKNYSQVLVLLLRLRQICSHPNLIQEDGDGFVHPDEVDDDKPEVRTELTRARYLVSMEFVDGLKAKFKEAALKRIAAEKESVDAIFEDEECPICFDHYTNAVITPCSHTFCKECITDVINGPLADGDEAHFNQDRPCPVCRSSITEEKLFSRSAFEPSEEDLDPSLAKPKPKADTNEDPNSVFWRTNKGKGKAKAKARGKPKPKSKRVTVIDSGDECYSEEEEVSDDDDDNMSDFIVDSDEDEDYEEKSASRAIKKRLAKRTIVLDSDDEIPDDQVIFGLKPATTPTPAAHDGPVVMMPKFLPSTKMKYMMEILRKLAQDHPDEKTIIVSQWTSCLSLVSNYLGEAGVAHVKYQGDMDRNSRDTAVRVFMTKDTARVMLMSLKCGGVGLNLTRANNVISLDLGWSQAVESQAFDRCHRLGQMRTVSIQRLVIADTVEDRVLTMQERKQTLADGSLGEGSGKKIGKLTVRELANLFGLDDRGRRLQED</sequence>
<dbReference type="GO" id="GO:0008270">
    <property type="term" value="F:zinc ion binding"/>
    <property type="evidence" value="ECO:0007669"/>
    <property type="project" value="UniProtKB-KW"/>
</dbReference>
<evidence type="ECO:0000259" key="12">
    <source>
        <dbReference type="PROSITE" id="PS51192"/>
    </source>
</evidence>
<feature type="compositionally biased region" description="Pro residues" evidence="10">
    <location>
        <begin position="277"/>
        <end position="287"/>
    </location>
</feature>
<dbReference type="SMART" id="SM00184">
    <property type="entry name" value="RING"/>
    <property type="match status" value="1"/>
</dbReference>
<dbReference type="Proteomes" id="UP000623687">
    <property type="component" value="Unassembled WGS sequence"/>
</dbReference>
<evidence type="ECO:0000259" key="11">
    <source>
        <dbReference type="PROSITE" id="PS50089"/>
    </source>
</evidence>
<dbReference type="PROSITE" id="PS50089">
    <property type="entry name" value="ZF_RING_2"/>
    <property type="match status" value="1"/>
</dbReference>
<evidence type="ECO:0000256" key="4">
    <source>
        <dbReference type="ARBA" id="ARBA00022771"/>
    </source>
</evidence>
<evidence type="ECO:0000256" key="5">
    <source>
        <dbReference type="ARBA" id="ARBA00022801"/>
    </source>
</evidence>
<keyword evidence="4 9" id="KW-0863">Zinc-finger</keyword>
<comment type="similarity">
    <text evidence="1">Belongs to the SNF2/RAD54 helicase family.</text>
</comment>
<dbReference type="EMBL" id="JACETU010000011">
    <property type="protein sequence ID" value="KAF7416075.1"/>
    <property type="molecule type" value="Genomic_DNA"/>
</dbReference>
<dbReference type="InterPro" id="IPR000330">
    <property type="entry name" value="SNF2_N"/>
</dbReference>
<evidence type="ECO:0000256" key="7">
    <source>
        <dbReference type="ARBA" id="ARBA00022833"/>
    </source>
</evidence>
<keyword evidence="8" id="KW-0067">ATP-binding</keyword>
<accession>A0A8H6ZGJ6</accession>
<evidence type="ECO:0000256" key="1">
    <source>
        <dbReference type="ARBA" id="ARBA00007025"/>
    </source>
</evidence>
<dbReference type="InterPro" id="IPR001650">
    <property type="entry name" value="Helicase_C-like"/>
</dbReference>
<dbReference type="SUPFAM" id="SSF57850">
    <property type="entry name" value="RING/U-box"/>
    <property type="match status" value="1"/>
</dbReference>